<dbReference type="InterPro" id="IPR055553">
    <property type="entry name" value="DUF7129"/>
</dbReference>
<dbReference type="NCBIfam" id="NF033497">
    <property type="entry name" value="rubre_like_arch"/>
    <property type="match status" value="1"/>
</dbReference>
<dbReference type="OrthoDB" id="280213at2157"/>
<evidence type="ECO:0000313" key="3">
    <source>
        <dbReference type="Proteomes" id="UP000183769"/>
    </source>
</evidence>
<name>A0A1I5V7N7_9EURY</name>
<dbReference type="AlphaFoldDB" id="A0A1I5V7N7"/>
<accession>A0A1I5V7N7</accession>
<protein>
    <recommendedName>
        <fullName evidence="1">DUF7129 domain-containing protein</fullName>
    </recommendedName>
</protein>
<dbReference type="Proteomes" id="UP000183769">
    <property type="component" value="Unassembled WGS sequence"/>
</dbReference>
<dbReference type="Pfam" id="PF23455">
    <property type="entry name" value="DUF7129"/>
    <property type="match status" value="1"/>
</dbReference>
<dbReference type="SUPFAM" id="SSF57802">
    <property type="entry name" value="Rubredoxin-like"/>
    <property type="match status" value="1"/>
</dbReference>
<keyword evidence="3" id="KW-1185">Reference proteome</keyword>
<dbReference type="EMBL" id="FOXI01000016">
    <property type="protein sequence ID" value="SFQ03421.1"/>
    <property type="molecule type" value="Genomic_DNA"/>
</dbReference>
<reference evidence="3" key="1">
    <citation type="submission" date="2016-10" db="EMBL/GenBank/DDBJ databases">
        <authorList>
            <person name="Varghese N."/>
            <person name="Submissions S."/>
        </authorList>
    </citation>
    <scope>NUCLEOTIDE SEQUENCE [LARGE SCALE GENOMIC DNA]</scope>
    <source>
        <strain evidence="3">CGMCC 1.10329</strain>
    </source>
</reference>
<evidence type="ECO:0000259" key="1">
    <source>
        <dbReference type="Pfam" id="PF23455"/>
    </source>
</evidence>
<evidence type="ECO:0000313" key="2">
    <source>
        <dbReference type="EMBL" id="SFQ03421.1"/>
    </source>
</evidence>
<gene>
    <name evidence="2" type="ORF">SAMN05216277_11646</name>
</gene>
<organism evidence="2 3">
    <name type="scientific">Halolamina pelagica</name>
    <dbReference type="NCBI Taxonomy" id="699431"/>
    <lineage>
        <taxon>Archaea</taxon>
        <taxon>Methanobacteriati</taxon>
        <taxon>Methanobacteriota</taxon>
        <taxon>Stenosarchaea group</taxon>
        <taxon>Halobacteria</taxon>
        <taxon>Halobacteriales</taxon>
        <taxon>Haloferacaceae</taxon>
    </lineage>
</organism>
<sequence length="47" mass="5301">MRDVDQNPNEETPYECFQCGNVIVAEDNPGQCPDCAGSMRNRRTPIE</sequence>
<feature type="domain" description="DUF7129" evidence="1">
    <location>
        <begin position="8"/>
        <end position="42"/>
    </location>
</feature>
<dbReference type="RefSeq" id="WP_143076985.1">
    <property type="nucleotide sequence ID" value="NZ_FOXI01000016.1"/>
</dbReference>
<proteinExistence type="predicted"/>